<comment type="caution">
    <text evidence="2">The sequence shown here is derived from an EMBL/GenBank/DDBJ whole genome shotgun (WGS) entry which is preliminary data.</text>
</comment>
<proteinExistence type="predicted"/>
<dbReference type="Pfam" id="PF12937">
    <property type="entry name" value="F-box-like"/>
    <property type="match status" value="1"/>
</dbReference>
<name>A0A9P9AWJ1_9HYPO</name>
<dbReference type="Proteomes" id="UP000777438">
    <property type="component" value="Unassembled WGS sequence"/>
</dbReference>
<dbReference type="PROSITE" id="PS50181">
    <property type="entry name" value="FBOX"/>
    <property type="match status" value="1"/>
</dbReference>
<dbReference type="EMBL" id="JAGPYM010000004">
    <property type="protein sequence ID" value="KAH6895855.1"/>
    <property type="molecule type" value="Genomic_DNA"/>
</dbReference>
<dbReference type="SUPFAM" id="SSF81383">
    <property type="entry name" value="F-box domain"/>
    <property type="match status" value="1"/>
</dbReference>
<reference evidence="2 3" key="1">
    <citation type="journal article" date="2021" name="Nat. Commun.">
        <title>Genetic determinants of endophytism in the Arabidopsis root mycobiome.</title>
        <authorList>
            <person name="Mesny F."/>
            <person name="Miyauchi S."/>
            <person name="Thiergart T."/>
            <person name="Pickel B."/>
            <person name="Atanasova L."/>
            <person name="Karlsson M."/>
            <person name="Huettel B."/>
            <person name="Barry K.W."/>
            <person name="Haridas S."/>
            <person name="Chen C."/>
            <person name="Bauer D."/>
            <person name="Andreopoulos W."/>
            <person name="Pangilinan J."/>
            <person name="LaButti K."/>
            <person name="Riley R."/>
            <person name="Lipzen A."/>
            <person name="Clum A."/>
            <person name="Drula E."/>
            <person name="Henrissat B."/>
            <person name="Kohler A."/>
            <person name="Grigoriev I.V."/>
            <person name="Martin F.M."/>
            <person name="Hacquard S."/>
        </authorList>
    </citation>
    <scope>NUCLEOTIDE SEQUENCE [LARGE SCALE GENOMIC DNA]</scope>
    <source>
        <strain evidence="2 3">MPI-CAGE-CH-0241</strain>
    </source>
</reference>
<evidence type="ECO:0000259" key="1">
    <source>
        <dbReference type="PROSITE" id="PS50181"/>
    </source>
</evidence>
<protein>
    <recommendedName>
        <fullName evidence="1">F-box domain-containing protein</fullName>
    </recommendedName>
</protein>
<dbReference type="InterPro" id="IPR001810">
    <property type="entry name" value="F-box_dom"/>
</dbReference>
<gene>
    <name evidence="2" type="ORF">B0T10DRAFT_558027</name>
</gene>
<dbReference type="InterPro" id="IPR036047">
    <property type="entry name" value="F-box-like_dom_sf"/>
</dbReference>
<organism evidence="2 3">
    <name type="scientific">Thelonectria olida</name>
    <dbReference type="NCBI Taxonomy" id="1576542"/>
    <lineage>
        <taxon>Eukaryota</taxon>
        <taxon>Fungi</taxon>
        <taxon>Dikarya</taxon>
        <taxon>Ascomycota</taxon>
        <taxon>Pezizomycotina</taxon>
        <taxon>Sordariomycetes</taxon>
        <taxon>Hypocreomycetidae</taxon>
        <taxon>Hypocreales</taxon>
        <taxon>Nectriaceae</taxon>
        <taxon>Thelonectria</taxon>
    </lineage>
</organism>
<accession>A0A9P9AWJ1</accession>
<dbReference type="Gene3D" id="1.20.1280.50">
    <property type="match status" value="1"/>
</dbReference>
<keyword evidence="3" id="KW-1185">Reference proteome</keyword>
<dbReference type="OrthoDB" id="3226064at2759"/>
<evidence type="ECO:0000313" key="2">
    <source>
        <dbReference type="EMBL" id="KAH6895855.1"/>
    </source>
</evidence>
<sequence length="533" mass="60474">MAPPRLTTLPPEILHHIFTQLDPADIVTLLPHVCSAFRAFTKGNRKLHRDIYLQNLDPPSNLDLDYETEIRDIVRLRAICLHPRTAKKRRELEFVHDVVNRLLQNASPSETSRTRTYKPNTHASSHNADLLKQFFTSQSTREAFLQRSSLFERVRNERHGPVTSDGSAMAAVRQRSAKLHCLYGKPILHVGPHHQRTYPYAASKVYDLRQYTRDTRWGPFLDDGSDRVDWEKVEAIIVVLVYNLSQRVDVESLFYEAWNAPFSGSWPGSFSQPSPSSPPSNLELRDPYGVTGVWYRIVCFLDYNTLFSYNFPVGDLLDAYMPRPPLDADEVTRLITMKIYVTKIEEPGPEDGQDLPVVHFKGRSHSLDNSMDGDANSGLRGIECKGTVRLTREGEVRWTTFSIFHGQERWRSEGIQLGGVGSARGVIGHWFDRDYDVHGPAGPTAFWKARNETAPPQTAVDDMTAANYVPYAPFLDFDDLASDSEDGFPDDEDDGQEEIHELEVNQEIPGLLLDAQLDVMDVLDVVHQQAEQT</sequence>
<dbReference type="AlphaFoldDB" id="A0A9P9AWJ1"/>
<evidence type="ECO:0000313" key="3">
    <source>
        <dbReference type="Proteomes" id="UP000777438"/>
    </source>
</evidence>
<feature type="domain" description="F-box" evidence="1">
    <location>
        <begin position="3"/>
        <end position="51"/>
    </location>
</feature>